<dbReference type="InterPro" id="IPR057556">
    <property type="entry name" value="TPR_Slam"/>
</dbReference>
<evidence type="ECO:0000256" key="9">
    <source>
        <dbReference type="SAM" id="MobiDB-lite"/>
    </source>
</evidence>
<comment type="similarity">
    <text evidence="7">Belongs to the Slam family.</text>
</comment>
<feature type="domain" description="Surface lipoprotein assembly modifier C-terminal" evidence="10">
    <location>
        <begin position="158"/>
        <end position="429"/>
    </location>
</feature>
<evidence type="ECO:0000256" key="5">
    <source>
        <dbReference type="ARBA" id="ARBA00023136"/>
    </source>
</evidence>
<keyword evidence="2" id="KW-1134">Transmembrane beta strand</keyword>
<evidence type="ECO:0000256" key="6">
    <source>
        <dbReference type="ARBA" id="ARBA00023237"/>
    </source>
</evidence>
<dbReference type="InterPro" id="IPR019734">
    <property type="entry name" value="TPR_rpt"/>
</dbReference>
<evidence type="ECO:0000313" key="13">
    <source>
        <dbReference type="Proteomes" id="UP000189800"/>
    </source>
</evidence>
<dbReference type="GO" id="GO:0009279">
    <property type="term" value="C:cell outer membrane"/>
    <property type="evidence" value="ECO:0007669"/>
    <property type="project" value="UniProtKB-SubCell"/>
</dbReference>
<evidence type="ECO:0000256" key="7">
    <source>
        <dbReference type="ARBA" id="ARBA00023609"/>
    </source>
</evidence>
<dbReference type="SUPFAM" id="SSF48452">
    <property type="entry name" value="TPR-like"/>
    <property type="match status" value="1"/>
</dbReference>
<reference evidence="12 13" key="1">
    <citation type="submission" date="2017-02" db="EMBL/GenBank/DDBJ databases">
        <title>Draft genome sequence of Moraxella pluranimalium CCUG 54913T type strain.</title>
        <authorList>
            <person name="Salva-Serra F."/>
            <person name="Engstrom-Jakobsson H."/>
            <person name="Thorell K."/>
            <person name="Jaen-Luchoro D."/>
            <person name="Gonzales-Siles L."/>
            <person name="Karlsson R."/>
            <person name="Yazdan S."/>
            <person name="Boulund F."/>
            <person name="Johnning A."/>
            <person name="Engstrand L."/>
            <person name="Kristiansson E."/>
            <person name="Moore E."/>
        </authorList>
    </citation>
    <scope>NUCLEOTIDE SEQUENCE [LARGE SCALE GENOMIC DNA]</scope>
    <source>
        <strain evidence="12 13">CCUG 54913</strain>
    </source>
</reference>
<dbReference type="OrthoDB" id="6655393at2"/>
<dbReference type="STRING" id="470453.B0680_09345"/>
<sequence length="429" mass="49609">MAYLSTSSHADNISPSNQAPKDALQLSEADLQQNPALLEMFLVQAIEQNRIDDIRLLSTLLVSDNIINPVIYHYSLGLLAMQDGSYKQAITHFENILHVHPEYNQVSLLLMQALTFDKQYTRAERILAKLLADPTIHNPDFKHSLIQDKKFINKQQAWQLSMNGGLLHDTNINNAPKLTNYQGWQLSTPITAYGAQATFLANKTDNFYKNLSFQSQATLNIKYYNKHQFDDIHALIGGGIIYQDSQTTIGTTPFYQKRWYATKPYSDSLGVQFWYQHQSNPKTMLGFFGTASQIKHQERTFLDGNSFNFSTGIYKPNHWISINHHTQNTQEPSESYQDYGVAFGVSHSWQPLHLTHHFGINHRSYDGDDIFNIKRQDWRYHTSHQIKHKRINFRGYTPSLNIDYERVDSNHFAFDTEDVSMNVEIHKQF</sequence>
<dbReference type="InterPro" id="IPR011990">
    <property type="entry name" value="TPR-like_helical_dom_sf"/>
</dbReference>
<evidence type="ECO:0000256" key="8">
    <source>
        <dbReference type="PROSITE-ProRule" id="PRU00339"/>
    </source>
</evidence>
<keyword evidence="4" id="KW-0732">Signal</keyword>
<dbReference type="Pfam" id="PF04575">
    <property type="entry name" value="SlipAM"/>
    <property type="match status" value="1"/>
</dbReference>
<dbReference type="Pfam" id="PF24575">
    <property type="entry name" value="TPR_Slam"/>
    <property type="match status" value="1"/>
</dbReference>
<comment type="subcellular location">
    <subcellularLocation>
        <location evidence="1">Cell outer membrane</location>
        <topology evidence="1">Multi-pass membrane protein</topology>
    </subcellularLocation>
</comment>
<evidence type="ECO:0000313" key="12">
    <source>
        <dbReference type="EMBL" id="OOS22650.1"/>
    </source>
</evidence>
<dbReference type="Proteomes" id="UP000189800">
    <property type="component" value="Unassembled WGS sequence"/>
</dbReference>
<evidence type="ECO:0000259" key="11">
    <source>
        <dbReference type="Pfam" id="PF24575"/>
    </source>
</evidence>
<evidence type="ECO:0000256" key="4">
    <source>
        <dbReference type="ARBA" id="ARBA00022729"/>
    </source>
</evidence>
<dbReference type="AlphaFoldDB" id="A0A1T0CJY2"/>
<feature type="domain" description="Surface lipoprotein assembly modifier N-terminal TPR repeats region" evidence="11">
    <location>
        <begin position="25"/>
        <end position="125"/>
    </location>
</feature>
<accession>A0A1T0CJY2</accession>
<keyword evidence="5" id="KW-0472">Membrane</keyword>
<gene>
    <name evidence="12" type="ORF">B0680_09345</name>
</gene>
<feature type="region of interest" description="Disordered" evidence="9">
    <location>
        <begin position="1"/>
        <end position="21"/>
    </location>
</feature>
<dbReference type="InterPro" id="IPR007655">
    <property type="entry name" value="Slam_C"/>
</dbReference>
<evidence type="ECO:0000256" key="3">
    <source>
        <dbReference type="ARBA" id="ARBA00022692"/>
    </source>
</evidence>
<name>A0A1T0CJY2_9GAMM</name>
<proteinExistence type="inferred from homology"/>
<evidence type="ECO:0000259" key="10">
    <source>
        <dbReference type="Pfam" id="PF04575"/>
    </source>
</evidence>
<keyword evidence="8" id="KW-0802">TPR repeat</keyword>
<protein>
    <submittedName>
        <fullName evidence="12">Uncharacterized protein</fullName>
    </submittedName>
</protein>
<feature type="compositionally biased region" description="Polar residues" evidence="9">
    <location>
        <begin position="1"/>
        <end position="19"/>
    </location>
</feature>
<dbReference type="PROSITE" id="PS50005">
    <property type="entry name" value="TPR"/>
    <property type="match status" value="1"/>
</dbReference>
<keyword evidence="3" id="KW-0812">Transmembrane</keyword>
<dbReference type="Gene3D" id="1.25.40.10">
    <property type="entry name" value="Tetratricopeptide repeat domain"/>
    <property type="match status" value="1"/>
</dbReference>
<keyword evidence="13" id="KW-1185">Reference proteome</keyword>
<organism evidence="12 13">
    <name type="scientific">Moraxella pluranimalium</name>
    <dbReference type="NCBI Taxonomy" id="470453"/>
    <lineage>
        <taxon>Bacteria</taxon>
        <taxon>Pseudomonadati</taxon>
        <taxon>Pseudomonadota</taxon>
        <taxon>Gammaproteobacteria</taxon>
        <taxon>Moraxellales</taxon>
        <taxon>Moraxellaceae</taxon>
        <taxon>Moraxella</taxon>
    </lineage>
</organism>
<comment type="caution">
    <text evidence="12">The sequence shown here is derived from an EMBL/GenBank/DDBJ whole genome shotgun (WGS) entry which is preliminary data.</text>
</comment>
<evidence type="ECO:0000256" key="1">
    <source>
        <dbReference type="ARBA" id="ARBA00004571"/>
    </source>
</evidence>
<keyword evidence="6" id="KW-0998">Cell outer membrane</keyword>
<feature type="repeat" description="TPR" evidence="8">
    <location>
        <begin position="70"/>
        <end position="103"/>
    </location>
</feature>
<dbReference type="EMBL" id="MUYU01000026">
    <property type="protein sequence ID" value="OOS22650.1"/>
    <property type="molecule type" value="Genomic_DNA"/>
</dbReference>
<evidence type="ECO:0000256" key="2">
    <source>
        <dbReference type="ARBA" id="ARBA00022452"/>
    </source>
</evidence>
<dbReference type="RefSeq" id="WP_158078322.1">
    <property type="nucleotide sequence ID" value="NZ_MUYU01000026.1"/>
</dbReference>